<comment type="caution">
    <text evidence="2">The sequence shown here is derived from an EMBL/GenBank/DDBJ whole genome shotgun (WGS) entry which is preliminary data.</text>
</comment>
<dbReference type="AlphaFoldDB" id="A0A418IMH2"/>
<keyword evidence="1" id="KW-0472">Membrane</keyword>
<proteinExistence type="predicted"/>
<keyword evidence="1" id="KW-1133">Transmembrane helix</keyword>
<keyword evidence="3" id="KW-1185">Reference proteome</keyword>
<dbReference type="Proteomes" id="UP000285567">
    <property type="component" value="Unassembled WGS sequence"/>
</dbReference>
<organism evidence="2 3">
    <name type="scientific">Staphylococcus xylosus</name>
    <dbReference type="NCBI Taxonomy" id="1288"/>
    <lineage>
        <taxon>Bacteria</taxon>
        <taxon>Bacillati</taxon>
        <taxon>Bacillota</taxon>
        <taxon>Bacilli</taxon>
        <taxon>Bacillales</taxon>
        <taxon>Staphylococcaceae</taxon>
        <taxon>Staphylococcus</taxon>
    </lineage>
</organism>
<protein>
    <submittedName>
        <fullName evidence="2">Uncharacterized protein</fullName>
    </submittedName>
</protein>
<accession>A0A418IMH2</accession>
<feature type="transmembrane region" description="Helical" evidence="1">
    <location>
        <begin position="46"/>
        <end position="63"/>
    </location>
</feature>
<sequence>MTSHSSHKQNGEFAPLSLIIYNITHCITMKIQMSVRKTTKAEKKEFMIGFLVLVTIVLIFKWVF</sequence>
<evidence type="ECO:0000313" key="2">
    <source>
        <dbReference type="EMBL" id="RIN10046.1"/>
    </source>
</evidence>
<name>A0A418IMH2_STAXY</name>
<reference evidence="2 3" key="1">
    <citation type="journal article" date="2016" name="Front. Microbiol.">
        <title>Comprehensive Phylogenetic Analysis of Bovine Non-aureus Staphylococci Species Based on Whole-Genome Sequencing.</title>
        <authorList>
            <person name="Naushad S."/>
            <person name="Barkema H.W."/>
            <person name="Luby C."/>
            <person name="Condas L.A."/>
            <person name="Nobrega D.B."/>
            <person name="Carson D.A."/>
            <person name="De Buck J."/>
        </authorList>
    </citation>
    <scope>NUCLEOTIDE SEQUENCE [LARGE SCALE GENOMIC DNA]</scope>
    <source>
        <strain evidence="2 3">SNUC 102</strain>
    </source>
</reference>
<gene>
    <name evidence="2" type="ORF">BU097_09325</name>
</gene>
<evidence type="ECO:0000313" key="3">
    <source>
        <dbReference type="Proteomes" id="UP000285567"/>
    </source>
</evidence>
<dbReference type="EMBL" id="QXUL01000045">
    <property type="protein sequence ID" value="RIN10046.1"/>
    <property type="molecule type" value="Genomic_DNA"/>
</dbReference>
<keyword evidence="1" id="KW-0812">Transmembrane</keyword>
<evidence type="ECO:0000256" key="1">
    <source>
        <dbReference type="SAM" id="Phobius"/>
    </source>
</evidence>